<comment type="caution">
    <text evidence="1">The sequence shown here is derived from an EMBL/GenBank/DDBJ whole genome shotgun (WGS) entry which is preliminary data.</text>
</comment>
<name>A0ABT2WTS2_9RHOB</name>
<gene>
    <name evidence="1" type="ORF">OEZ49_16110</name>
</gene>
<accession>A0ABT2WTS2</accession>
<keyword evidence="2" id="KW-1185">Reference proteome</keyword>
<evidence type="ECO:0000313" key="2">
    <source>
        <dbReference type="Proteomes" id="UP001321014"/>
    </source>
</evidence>
<proteinExistence type="predicted"/>
<sequence length="399" mass="43395">MRDPSSLGDAIDLALDLPDWHRRHVVARAFLRAMPCIFSEPEPDTEQDNPVTQQHLLNLYRAGLLLAVAAELGPVAADTESLERLRLPGEGARLDICISAKNAARSAVVTTDFSTERCSELCLADAFGAIAKYESENDLDLNITFRKVAGDAMRGDISASSNPETLSVSNPLFSSLVVFPTMDRMFTGAGYPKISSGRTAGPDFLSTKFWHDWYWGILAGEPLDWELQRRIALIDDAIWEAGPEAVAQEIERIERLFDLEQEIAALKDMLPLRSALSSTSLIGDNGGPPLDDGVQRAVRGDFVLVWDQIEDLEAEIAKPEPSPGRLKTIAKTLWDVSLRIAAYCGGKIDLALTEASKEAGKAVVKWGAPIAAASLASQNESIQQVAKAIWAFVKTLPPG</sequence>
<protein>
    <submittedName>
        <fullName evidence="1">Uncharacterized protein</fullName>
    </submittedName>
</protein>
<organism evidence="1 2">
    <name type="scientific">Ruegeria marisflavi</name>
    <dbReference type="NCBI Taxonomy" id="2984152"/>
    <lineage>
        <taxon>Bacteria</taxon>
        <taxon>Pseudomonadati</taxon>
        <taxon>Pseudomonadota</taxon>
        <taxon>Alphaproteobacteria</taxon>
        <taxon>Rhodobacterales</taxon>
        <taxon>Roseobacteraceae</taxon>
        <taxon>Ruegeria</taxon>
    </lineage>
</organism>
<reference evidence="1 2" key="1">
    <citation type="submission" date="2022-10" db="EMBL/GenBank/DDBJ databases">
        <title>Ruegeria sp. nov., isolated from ocean surface water.</title>
        <authorList>
            <person name="He W."/>
            <person name="Wang L."/>
            <person name="Zhang D.-F."/>
        </authorList>
    </citation>
    <scope>NUCLEOTIDE SEQUENCE [LARGE SCALE GENOMIC DNA]</scope>
    <source>
        <strain evidence="1 2">WL0004</strain>
    </source>
</reference>
<evidence type="ECO:0000313" key="1">
    <source>
        <dbReference type="EMBL" id="MCU9839299.1"/>
    </source>
</evidence>
<dbReference type="Proteomes" id="UP001321014">
    <property type="component" value="Unassembled WGS sequence"/>
</dbReference>
<dbReference type="EMBL" id="JAOVQN010000017">
    <property type="protein sequence ID" value="MCU9839299.1"/>
    <property type="molecule type" value="Genomic_DNA"/>
</dbReference>